<dbReference type="RefSeq" id="WP_064725781.1">
    <property type="nucleotide sequence ID" value="NZ_JBFBMA010000005.1"/>
</dbReference>
<dbReference type="InterPro" id="IPR021401">
    <property type="entry name" value="DUF3040"/>
</dbReference>
<comment type="caution">
    <text evidence="3">The sequence shown here is derived from an EMBL/GenBank/DDBJ whole genome shotgun (WGS) entry which is preliminary data.</text>
</comment>
<feature type="transmembrane region" description="Helical" evidence="2">
    <location>
        <begin position="69"/>
        <end position="89"/>
    </location>
</feature>
<accession>A0A199NR72</accession>
<feature type="transmembrane region" description="Helical" evidence="2">
    <location>
        <begin position="42"/>
        <end position="63"/>
    </location>
</feature>
<evidence type="ECO:0000256" key="1">
    <source>
        <dbReference type="SAM" id="MobiDB-lite"/>
    </source>
</evidence>
<keyword evidence="4" id="KW-1185">Reference proteome</keyword>
<dbReference type="AlphaFoldDB" id="A0A199NR72"/>
<dbReference type="EMBL" id="LJBJ02000024">
    <property type="protein sequence ID" value="OAX51315.1"/>
    <property type="molecule type" value="Genomic_DNA"/>
</dbReference>
<evidence type="ECO:0000313" key="4">
    <source>
        <dbReference type="Proteomes" id="UP000053171"/>
    </source>
</evidence>
<keyword evidence="2" id="KW-0472">Membrane</keyword>
<keyword evidence="2" id="KW-1133">Transmembrane helix</keyword>
<feature type="compositionally biased region" description="Basic and acidic residues" evidence="1">
    <location>
        <begin position="123"/>
        <end position="132"/>
    </location>
</feature>
<organism evidence="3 4">
    <name type="scientific">Rothia kristinae</name>
    <dbReference type="NCBI Taxonomy" id="37923"/>
    <lineage>
        <taxon>Bacteria</taxon>
        <taxon>Bacillati</taxon>
        <taxon>Actinomycetota</taxon>
        <taxon>Actinomycetes</taxon>
        <taxon>Micrococcales</taxon>
        <taxon>Micrococcaceae</taxon>
        <taxon>Rothia</taxon>
    </lineage>
</organism>
<protein>
    <recommendedName>
        <fullName evidence="5">DUF3040 domain-containing protein</fullName>
    </recommendedName>
</protein>
<feature type="region of interest" description="Disordered" evidence="1">
    <location>
        <begin position="94"/>
        <end position="132"/>
    </location>
</feature>
<evidence type="ECO:0000313" key="3">
    <source>
        <dbReference type="EMBL" id="OAX51315.1"/>
    </source>
</evidence>
<feature type="region of interest" description="Disordered" evidence="1">
    <location>
        <begin position="21"/>
        <end position="43"/>
    </location>
</feature>
<dbReference type="Proteomes" id="UP000053171">
    <property type="component" value="Unassembled WGS sequence"/>
</dbReference>
<gene>
    <name evidence="3" type="ORF">AN277_0209530</name>
</gene>
<evidence type="ECO:0008006" key="5">
    <source>
        <dbReference type="Google" id="ProtNLM"/>
    </source>
</evidence>
<dbReference type="Pfam" id="PF11239">
    <property type="entry name" value="DUF3040"/>
    <property type="match status" value="1"/>
</dbReference>
<reference evidence="3" key="1">
    <citation type="submission" date="2016-06" db="EMBL/GenBank/DDBJ databases">
        <title>Identification of putative biosynthetic pathways for the production of bioactive secondary metabolites by the marine actinomycete Kocuria kristinae RUTW2-3.</title>
        <authorList>
            <person name="Waterworth S.C."/>
            <person name="Walmsley T.A."/>
            <person name="Matongo T."/>
            <person name="Davies-Coleman M.T."/>
            <person name="Dorrington R.A."/>
        </authorList>
    </citation>
    <scope>NUCLEOTIDE SEQUENCE [LARGE SCALE GENOMIC DNA]</scope>
    <source>
        <strain evidence="3">RUTW2-3</strain>
    </source>
</reference>
<name>A0A199NR72_9MICC</name>
<sequence>MALSERERQLLEQLEQQLNVEDPTFADTMQEERPRPRPGAGLSGRNLVLGIVVAVLGLGLVLLGVSTQLILVGVLGFLVMAGGVYLATLRRREGGAGARGASGRTTRPRSEARGGTFMQRLEQQWEDRHRER</sequence>
<keyword evidence="2" id="KW-0812">Transmembrane</keyword>
<evidence type="ECO:0000256" key="2">
    <source>
        <dbReference type="SAM" id="Phobius"/>
    </source>
</evidence>
<proteinExistence type="predicted"/>